<dbReference type="InterPro" id="IPR011604">
    <property type="entry name" value="PDDEXK-like_dom_sf"/>
</dbReference>
<dbReference type="EMBL" id="JAFKCW010000002">
    <property type="protein sequence ID" value="MBN7801495.1"/>
    <property type="molecule type" value="Genomic_DNA"/>
</dbReference>
<organism evidence="2 3">
    <name type="scientific">Algoriphagus aestuariicola</name>
    <dbReference type="NCBI Taxonomy" id="1852016"/>
    <lineage>
        <taxon>Bacteria</taxon>
        <taxon>Pseudomonadati</taxon>
        <taxon>Bacteroidota</taxon>
        <taxon>Cytophagia</taxon>
        <taxon>Cytophagales</taxon>
        <taxon>Cyclobacteriaceae</taxon>
        <taxon>Algoriphagus</taxon>
    </lineage>
</organism>
<dbReference type="InterPro" id="IPR027417">
    <property type="entry name" value="P-loop_NTPase"/>
</dbReference>
<dbReference type="InterPro" id="IPR038726">
    <property type="entry name" value="PDDEXK_AddAB-type"/>
</dbReference>
<comment type="caution">
    <text evidence="2">The sequence shown here is derived from an EMBL/GenBank/DDBJ whole genome shotgun (WGS) entry which is preliminary data.</text>
</comment>
<dbReference type="Proteomes" id="UP000664698">
    <property type="component" value="Unassembled WGS sequence"/>
</dbReference>
<proteinExistence type="predicted"/>
<gene>
    <name evidence="2" type="ORF">J0A67_11525</name>
</gene>
<evidence type="ECO:0000259" key="1">
    <source>
        <dbReference type="Pfam" id="PF12705"/>
    </source>
</evidence>
<evidence type="ECO:0000313" key="3">
    <source>
        <dbReference type="Proteomes" id="UP000664698"/>
    </source>
</evidence>
<reference evidence="2 3" key="1">
    <citation type="submission" date="2021-03" db="EMBL/GenBank/DDBJ databases">
        <title>novel species isolated from a fishpond in China.</title>
        <authorList>
            <person name="Lu H."/>
            <person name="Cai Z."/>
        </authorList>
    </citation>
    <scope>NUCLEOTIDE SEQUENCE [LARGE SCALE GENOMIC DNA]</scope>
    <source>
        <strain evidence="2 3">JCM 31546</strain>
    </source>
</reference>
<dbReference type="SUPFAM" id="SSF52540">
    <property type="entry name" value="P-loop containing nucleoside triphosphate hydrolases"/>
    <property type="match status" value="1"/>
</dbReference>
<dbReference type="Gene3D" id="3.90.320.10">
    <property type="match status" value="1"/>
</dbReference>
<feature type="domain" description="PD-(D/E)XK endonuclease-like" evidence="1">
    <location>
        <begin position="657"/>
        <end position="945"/>
    </location>
</feature>
<protein>
    <submittedName>
        <fullName evidence="2">PD-(D/E)XK nuclease family protein</fullName>
    </submittedName>
</protein>
<dbReference type="RefSeq" id="WP_206569480.1">
    <property type="nucleotide sequence ID" value="NZ_JAFKCW010000002.1"/>
</dbReference>
<keyword evidence="3" id="KW-1185">Reference proteome</keyword>
<dbReference type="InterPro" id="IPR011335">
    <property type="entry name" value="Restrct_endonuc-II-like"/>
</dbReference>
<dbReference type="SUPFAM" id="SSF52980">
    <property type="entry name" value="Restriction endonuclease-like"/>
    <property type="match status" value="1"/>
</dbReference>
<dbReference type="Pfam" id="PF12705">
    <property type="entry name" value="PDDEXK_1"/>
    <property type="match status" value="1"/>
</dbReference>
<name>A0ABS3BT15_9BACT</name>
<evidence type="ECO:0000313" key="2">
    <source>
        <dbReference type="EMBL" id="MBN7801495.1"/>
    </source>
</evidence>
<accession>A0ABS3BT15</accession>
<sequence length="947" mass="109511">MNSFLKDTARQILDSGRKLDELVIVLPNRRAGLFFTRHLGELIDQPVWMPEVRTIEQVFYGLAGNTPADELTLIFELYELYSQIQEEPEDFDRFYFWGELILKDFNDLDQFLAPAKTVYQNLAEIKEFESDLSFLTEDQKELISQFWLAFARQNESEKEKFLRFWQILGRLYSDFQHRLRTVGMAYSGQLYRQVVENLQQVEKPWKHFIFVGFNAFTLAEEKLIKHFVKEFGAEVYWDLDAFYLEDKLQEAGLFFRDYQKDPVLGKTFPKVIPDEIRHKSDRIKTHSIPLKTNQANLVGKILEEIGEKEPLEETVIVLPDEQLLFPVLHMLPPQIDKLNVTMGYPIRNAPIYAFLDGVLDLQRFVKVRDGKTSFYHKPVTDLLSFPYLKSENPQHAQEVLDSIRANNLLDVPQEMLVKGNSIFGLVFRKVEAEEIFDYLGNLIQYLAKAYHDDEIQRSYLFQAFKQLNRIRDVFQSKSSKGLRMDFVLKLFRQIFRELKLPFEGEPLQGLQLMGVLESRNLDFRRVIICDVNEGSFPPGGGINSMIPFNLRRAFGLPVQEQNDAIYAYTFYRLLHRTEEVHLIYTTSSDQGKAGEMSRFIQQMHAELGIAKPEVAMVPVDLTPSAPISVEKTRAVTESLKLYLRKNDPNAFPKAKALSASAINSYLDCRLRFYFRYVAGLKEKEEVVTGIDPSTFGTILHSAMEFLYEIGEGNASRKIDTHGIERLKPQVPAAVDRAIRKFYNKEENEELELSGQLQIVREIFVKYLGAILDYDQKNGDFEVIGLEKEYPSGIAVETSEGVAEVVLGGVIDRMDVKEGVIRLIDYKTGKDTKNVKSIASLFDRDDKNRNKAAMQTMLYAHFYETGHPENQLPLKPGIFNIKEIYNPQFNPFLKLEGDEIADYRRFAEEFRTGLSGLLSEMFDPTRPFDQTEKVEKCTYCAYKEICGR</sequence>